<feature type="domain" description="Enoyl reductase (ER)" evidence="1">
    <location>
        <begin position="39"/>
        <end position="355"/>
    </location>
</feature>
<dbReference type="Pfam" id="PF13602">
    <property type="entry name" value="ADH_zinc_N_2"/>
    <property type="match status" value="1"/>
</dbReference>
<gene>
    <name evidence="2" type="ORF">H9Q72_006809</name>
</gene>
<reference evidence="2" key="1">
    <citation type="journal article" date="2020" name="bioRxiv">
        <title>Historical genomics reveals the evolutionary mechanisms behind multiple outbreaks of the host-specific coffee wilt pathogen Fusarium xylarioides.</title>
        <authorList>
            <person name="Peck D."/>
            <person name="Nowell R.W."/>
            <person name="Flood J."/>
            <person name="Ryan M.J."/>
            <person name="Barraclough T.G."/>
        </authorList>
    </citation>
    <scope>NUCLEOTIDE SEQUENCE</scope>
    <source>
        <strain evidence="2">IMI 127659i</strain>
    </source>
</reference>
<dbReference type="SUPFAM" id="SSF51735">
    <property type="entry name" value="NAD(P)-binding Rossmann-fold domains"/>
    <property type="match status" value="1"/>
</dbReference>
<dbReference type="Proteomes" id="UP000750502">
    <property type="component" value="Unassembled WGS sequence"/>
</dbReference>
<protein>
    <recommendedName>
        <fullName evidence="1">Enoyl reductase (ER) domain-containing protein</fullName>
    </recommendedName>
</protein>
<reference evidence="2" key="2">
    <citation type="submission" date="2020-10" db="EMBL/GenBank/DDBJ databases">
        <authorList>
            <person name="Peck L.D."/>
            <person name="Nowell R.W."/>
            <person name="Flood J."/>
            <person name="Ryan M.J."/>
            <person name="Barraclough T.G."/>
        </authorList>
    </citation>
    <scope>NUCLEOTIDE SEQUENCE</scope>
    <source>
        <strain evidence="2">IMI 127659i</strain>
    </source>
</reference>
<dbReference type="PANTHER" id="PTHR11695">
    <property type="entry name" value="ALCOHOL DEHYDROGENASE RELATED"/>
    <property type="match status" value="1"/>
</dbReference>
<organism evidence="2 3">
    <name type="scientific">Fusarium xylarioides</name>
    <dbReference type="NCBI Taxonomy" id="221167"/>
    <lineage>
        <taxon>Eukaryota</taxon>
        <taxon>Fungi</taxon>
        <taxon>Dikarya</taxon>
        <taxon>Ascomycota</taxon>
        <taxon>Pezizomycotina</taxon>
        <taxon>Sordariomycetes</taxon>
        <taxon>Hypocreomycetidae</taxon>
        <taxon>Hypocreales</taxon>
        <taxon>Nectriaceae</taxon>
        <taxon>Fusarium</taxon>
        <taxon>Fusarium fujikuroi species complex</taxon>
    </lineage>
</organism>
<dbReference type="InterPro" id="IPR013154">
    <property type="entry name" value="ADH-like_N"/>
</dbReference>
<dbReference type="InterPro" id="IPR011032">
    <property type="entry name" value="GroES-like_sf"/>
</dbReference>
<dbReference type="InterPro" id="IPR020843">
    <property type="entry name" value="ER"/>
</dbReference>
<sequence length="370" mass="40420">MFRNSRNHQETIAEARAMASNSTLPLTMRAAQWRTIKGGIDKNLTLATNAKLPKNSPSLPKGQTLVKVAYASVNHLDYKIAEMPLTNFMFSKPVTPGLDFSGTIVSTTLDEFQSGQNVFGRTELPIGGTLAEYVVVRSKGLAVLPDGVELRDAACVGICGTTALQCMLPFVKAGDKVFINGGSGGVGVFAIQVAKALGCSQVTVTCSVSNAEFCRNLGADETIDYKSEDPIEVLKKKEDKFDFILDTVFNDPDLYWQSHQYLKPEGQYVCVGLPPRFQTFKSLLTISLLPRWLGGGKRKFKYHSVTANRKDFGQIVDWMKDGKVKAVIEEEFGLEDSSKAYARLKEGRTTGKLVVRVGDEAGADDQGVVQ</sequence>
<dbReference type="Gene3D" id="3.40.50.720">
    <property type="entry name" value="NAD(P)-binding Rossmann-like Domain"/>
    <property type="match status" value="1"/>
</dbReference>
<proteinExistence type="predicted"/>
<dbReference type="SUPFAM" id="SSF50129">
    <property type="entry name" value="GroES-like"/>
    <property type="match status" value="1"/>
</dbReference>
<dbReference type="GO" id="GO:0016491">
    <property type="term" value="F:oxidoreductase activity"/>
    <property type="evidence" value="ECO:0007669"/>
    <property type="project" value="InterPro"/>
</dbReference>
<evidence type="ECO:0000259" key="1">
    <source>
        <dbReference type="SMART" id="SM00829"/>
    </source>
</evidence>
<dbReference type="EMBL" id="JADFTT010000216">
    <property type="protein sequence ID" value="KAG5765107.1"/>
    <property type="molecule type" value="Genomic_DNA"/>
</dbReference>
<dbReference type="OrthoDB" id="201656at2759"/>
<dbReference type="CDD" id="cd08267">
    <property type="entry name" value="MDR1"/>
    <property type="match status" value="1"/>
</dbReference>
<evidence type="ECO:0000313" key="2">
    <source>
        <dbReference type="EMBL" id="KAG5765107.1"/>
    </source>
</evidence>
<dbReference type="PANTHER" id="PTHR11695:SF294">
    <property type="entry name" value="RETICULON-4-INTERACTING PROTEIN 1, MITOCHONDRIAL"/>
    <property type="match status" value="1"/>
</dbReference>
<dbReference type="InterPro" id="IPR036291">
    <property type="entry name" value="NAD(P)-bd_dom_sf"/>
</dbReference>
<dbReference type="Pfam" id="PF08240">
    <property type="entry name" value="ADH_N"/>
    <property type="match status" value="1"/>
</dbReference>
<dbReference type="InterPro" id="IPR050700">
    <property type="entry name" value="YIM1/Zinc_Alcohol_DH_Fams"/>
</dbReference>
<comment type="caution">
    <text evidence="2">The sequence shown here is derived from an EMBL/GenBank/DDBJ whole genome shotgun (WGS) entry which is preliminary data.</text>
</comment>
<keyword evidence="3" id="KW-1185">Reference proteome</keyword>
<dbReference type="AlphaFoldDB" id="A0A9P7HRF4"/>
<dbReference type="GO" id="GO:0005739">
    <property type="term" value="C:mitochondrion"/>
    <property type="evidence" value="ECO:0007669"/>
    <property type="project" value="TreeGrafter"/>
</dbReference>
<dbReference type="Gene3D" id="3.90.180.10">
    <property type="entry name" value="Medium-chain alcohol dehydrogenases, catalytic domain"/>
    <property type="match status" value="1"/>
</dbReference>
<name>A0A9P7HRF4_9HYPO</name>
<evidence type="ECO:0000313" key="3">
    <source>
        <dbReference type="Proteomes" id="UP000750502"/>
    </source>
</evidence>
<accession>A0A9P7HRF4</accession>
<dbReference type="SMART" id="SM00829">
    <property type="entry name" value="PKS_ER"/>
    <property type="match status" value="1"/>
</dbReference>